<reference evidence="1" key="1">
    <citation type="journal article" date="2015" name="Nature">
        <title>Complex archaea that bridge the gap between prokaryotes and eukaryotes.</title>
        <authorList>
            <person name="Spang A."/>
            <person name="Saw J.H."/>
            <person name="Jorgensen S.L."/>
            <person name="Zaremba-Niedzwiedzka K."/>
            <person name="Martijn J."/>
            <person name="Lind A.E."/>
            <person name="van Eijk R."/>
            <person name="Schleper C."/>
            <person name="Guy L."/>
            <person name="Ettema T.J."/>
        </authorList>
    </citation>
    <scope>NUCLEOTIDE SEQUENCE</scope>
</reference>
<feature type="non-terminal residue" evidence="1">
    <location>
        <position position="1"/>
    </location>
</feature>
<organism evidence="1">
    <name type="scientific">marine sediment metagenome</name>
    <dbReference type="NCBI Taxonomy" id="412755"/>
    <lineage>
        <taxon>unclassified sequences</taxon>
        <taxon>metagenomes</taxon>
        <taxon>ecological metagenomes</taxon>
    </lineage>
</organism>
<proteinExistence type="predicted"/>
<comment type="caution">
    <text evidence="1">The sequence shown here is derived from an EMBL/GenBank/DDBJ whole genome shotgun (WGS) entry which is preliminary data.</text>
</comment>
<gene>
    <name evidence="1" type="ORF">LCGC14_2396330</name>
</gene>
<dbReference type="AlphaFoldDB" id="A0A0F9E926"/>
<sequence>LEVVDFFDTHSRTLWRHSKARLKAYRDLGADVEVIGL</sequence>
<name>A0A0F9E926_9ZZZZ</name>
<accession>A0A0F9E926</accession>
<evidence type="ECO:0000313" key="1">
    <source>
        <dbReference type="EMBL" id="KKL26336.1"/>
    </source>
</evidence>
<dbReference type="EMBL" id="LAZR01035872">
    <property type="protein sequence ID" value="KKL26336.1"/>
    <property type="molecule type" value="Genomic_DNA"/>
</dbReference>
<protein>
    <submittedName>
        <fullName evidence="1">Uncharacterized protein</fullName>
    </submittedName>
</protein>